<dbReference type="Proteomes" id="UP000094043">
    <property type="component" value="Chromosome 1"/>
</dbReference>
<feature type="domain" description="Hyaluronan/mRNA-binding protein" evidence="2">
    <location>
        <begin position="16"/>
        <end position="63"/>
    </location>
</feature>
<reference evidence="3" key="3">
    <citation type="submission" date="2024-01" db="EMBL/GenBank/DDBJ databases">
        <authorList>
            <person name="Coelho M.A."/>
            <person name="David-Palma M."/>
            <person name="Shea T."/>
            <person name="Sun S."/>
            <person name="Cuomo C.A."/>
            <person name="Heitman J."/>
        </authorList>
    </citation>
    <scope>NUCLEOTIDE SEQUENCE</scope>
    <source>
        <strain evidence="3">CBS 7841</strain>
    </source>
</reference>
<feature type="region of interest" description="Disordered" evidence="1">
    <location>
        <begin position="1"/>
        <end position="51"/>
    </location>
</feature>
<evidence type="ECO:0000256" key="1">
    <source>
        <dbReference type="SAM" id="MobiDB-lite"/>
    </source>
</evidence>
<evidence type="ECO:0000313" key="4">
    <source>
        <dbReference type="Proteomes" id="UP000094043"/>
    </source>
</evidence>
<organism evidence="3 4">
    <name type="scientific">Cryptococcus depauperatus CBS 7841</name>
    <dbReference type="NCBI Taxonomy" id="1295531"/>
    <lineage>
        <taxon>Eukaryota</taxon>
        <taxon>Fungi</taxon>
        <taxon>Dikarya</taxon>
        <taxon>Basidiomycota</taxon>
        <taxon>Agaricomycotina</taxon>
        <taxon>Tremellomycetes</taxon>
        <taxon>Tremellales</taxon>
        <taxon>Cryptococcaceae</taxon>
        <taxon>Cryptococcus</taxon>
    </lineage>
</organism>
<sequence>MTRTERAHYPAAVLKDRRSRSGLTKTEWNHKNGDGAHNWGSLRSKGDDELTGNIDAQNEAEVAVDEAPANDMFDFDEELVESAGPDLPADAGNDFKPTAPFAHGDIEGQARVTASPTESTSSFPYEEGRPETGRRMSAVTDEERDRARMFREKGQYKKGGVDLAHIAKTSYGIAQSPTDSYMGAVSPTANKYGPNIAK</sequence>
<reference evidence="3" key="1">
    <citation type="submission" date="2016-06" db="EMBL/GenBank/DDBJ databases">
        <authorList>
            <person name="Cuomo C."/>
            <person name="Litvintseva A."/>
            <person name="Heitman J."/>
            <person name="Chen Y."/>
            <person name="Sun S."/>
            <person name="Springer D."/>
            <person name="Dromer F."/>
            <person name="Young S."/>
            <person name="Zeng Q."/>
            <person name="Chapman S."/>
            <person name="Gujja S."/>
            <person name="Saif S."/>
            <person name="Birren B."/>
        </authorList>
    </citation>
    <scope>NUCLEOTIDE SEQUENCE</scope>
    <source>
        <strain evidence="3">CBS 7841</strain>
    </source>
</reference>
<name>A0AAJ8JP98_9TREE</name>
<protein>
    <recommendedName>
        <fullName evidence="2">Hyaluronan/mRNA-binding protein domain-containing protein</fullName>
    </recommendedName>
</protein>
<feature type="region of interest" description="Disordered" evidence="1">
    <location>
        <begin position="175"/>
        <end position="198"/>
    </location>
</feature>
<accession>A0AAJ8JP98</accession>
<dbReference type="InterPro" id="IPR006861">
    <property type="entry name" value="HABP4_PAIRBP1-bd"/>
</dbReference>
<reference evidence="3" key="2">
    <citation type="journal article" date="2022" name="Elife">
        <title>Obligate sexual reproduction of a homothallic fungus closely related to the Cryptococcus pathogenic species complex.</title>
        <authorList>
            <person name="Passer A.R."/>
            <person name="Clancey S.A."/>
            <person name="Shea T."/>
            <person name="David-Palma M."/>
            <person name="Averette A.F."/>
            <person name="Boekhout T."/>
            <person name="Porcel B.M."/>
            <person name="Nowrousian M."/>
            <person name="Cuomo C.A."/>
            <person name="Sun S."/>
            <person name="Heitman J."/>
            <person name="Coelho M.A."/>
        </authorList>
    </citation>
    <scope>NUCLEOTIDE SEQUENCE</scope>
    <source>
        <strain evidence="3">CBS 7841</strain>
    </source>
</reference>
<feature type="compositionally biased region" description="Polar residues" evidence="1">
    <location>
        <begin position="112"/>
        <end position="123"/>
    </location>
</feature>
<gene>
    <name evidence="3" type="ORF">L203_101160</name>
</gene>
<dbReference type="Pfam" id="PF04774">
    <property type="entry name" value="HABP4_PAI-RBP1"/>
    <property type="match status" value="1"/>
</dbReference>
<dbReference type="AlphaFoldDB" id="A0AAJ8JP98"/>
<dbReference type="RefSeq" id="XP_066066702.1">
    <property type="nucleotide sequence ID" value="XM_066210605.1"/>
</dbReference>
<evidence type="ECO:0000313" key="3">
    <source>
        <dbReference type="EMBL" id="WVN86002.1"/>
    </source>
</evidence>
<feature type="region of interest" description="Disordered" evidence="1">
    <location>
        <begin position="78"/>
        <end position="148"/>
    </location>
</feature>
<dbReference type="EMBL" id="CP143784">
    <property type="protein sequence ID" value="WVN86002.1"/>
    <property type="molecule type" value="Genomic_DNA"/>
</dbReference>
<keyword evidence="4" id="KW-1185">Reference proteome</keyword>
<proteinExistence type="predicted"/>
<dbReference type="KEGG" id="cdep:91085374"/>
<dbReference type="GeneID" id="91085374"/>
<evidence type="ECO:0000259" key="2">
    <source>
        <dbReference type="Pfam" id="PF04774"/>
    </source>
</evidence>